<evidence type="ECO:0000313" key="2">
    <source>
        <dbReference type="Proteomes" id="UP000247569"/>
    </source>
</evidence>
<organism evidence="1 2">
    <name type="scientific">Nocardia tenerifensis</name>
    <dbReference type="NCBI Taxonomy" id="228006"/>
    <lineage>
        <taxon>Bacteria</taxon>
        <taxon>Bacillati</taxon>
        <taxon>Actinomycetota</taxon>
        <taxon>Actinomycetes</taxon>
        <taxon>Mycobacteriales</taxon>
        <taxon>Nocardiaceae</taxon>
        <taxon>Nocardia</taxon>
    </lineage>
</organism>
<gene>
    <name evidence="1" type="ORF">DFR70_11152</name>
</gene>
<dbReference type="AlphaFoldDB" id="A0A318JZ73"/>
<accession>A0A318JZ73</accession>
<dbReference type="RefSeq" id="WP_040732609.1">
    <property type="nucleotide sequence ID" value="NZ_QJKF01000011.1"/>
</dbReference>
<dbReference type="EMBL" id="QJKF01000011">
    <property type="protein sequence ID" value="PXX59670.1"/>
    <property type="molecule type" value="Genomic_DNA"/>
</dbReference>
<comment type="caution">
    <text evidence="1">The sequence shown here is derived from an EMBL/GenBank/DDBJ whole genome shotgun (WGS) entry which is preliminary data.</text>
</comment>
<proteinExistence type="predicted"/>
<sequence>MALRRATVERRSKAPRYIGVTAFAEIANVPVATFGRWYNKGLVWIPSPAVCLGAQRRPGWSTRTAREWWQGMDRYVCPAAIEYLDTTQMCQRHHPTPDTLWARIERGAIPEPSIWLDDVPGWLPPFKPPTPNGVPA</sequence>
<name>A0A318JZ73_9NOCA</name>
<dbReference type="OrthoDB" id="4544694at2"/>
<dbReference type="Proteomes" id="UP000247569">
    <property type="component" value="Unassembled WGS sequence"/>
</dbReference>
<protein>
    <submittedName>
        <fullName evidence="1">Uncharacterized protein</fullName>
    </submittedName>
</protein>
<reference evidence="1 2" key="1">
    <citation type="submission" date="2018-05" db="EMBL/GenBank/DDBJ databases">
        <title>Genomic Encyclopedia of Type Strains, Phase IV (KMG-IV): sequencing the most valuable type-strain genomes for metagenomic binning, comparative biology and taxonomic classification.</title>
        <authorList>
            <person name="Goeker M."/>
        </authorList>
    </citation>
    <scope>NUCLEOTIDE SEQUENCE [LARGE SCALE GENOMIC DNA]</scope>
    <source>
        <strain evidence="1 2">DSM 44704</strain>
    </source>
</reference>
<evidence type="ECO:0000313" key="1">
    <source>
        <dbReference type="EMBL" id="PXX59670.1"/>
    </source>
</evidence>
<keyword evidence="2" id="KW-1185">Reference proteome</keyword>